<evidence type="ECO:0000256" key="1">
    <source>
        <dbReference type="ARBA" id="ARBA00022491"/>
    </source>
</evidence>
<dbReference type="Gene3D" id="3.40.50.2300">
    <property type="match status" value="2"/>
</dbReference>
<evidence type="ECO:0000313" key="6">
    <source>
        <dbReference type="EMBL" id="GAE28572.1"/>
    </source>
</evidence>
<accession>W4Q9C5</accession>
<dbReference type="Proteomes" id="UP000018890">
    <property type="component" value="Unassembled WGS sequence"/>
</dbReference>
<name>W4Q9C5_9BACI</name>
<evidence type="ECO:0000256" key="3">
    <source>
        <dbReference type="ARBA" id="ARBA00023125"/>
    </source>
</evidence>
<keyword evidence="3" id="KW-0238">DNA-binding</keyword>
<evidence type="ECO:0000259" key="5">
    <source>
        <dbReference type="Pfam" id="PF13377"/>
    </source>
</evidence>
<comment type="caution">
    <text evidence="6">The sequence shown here is derived from an EMBL/GenBank/DDBJ whole genome shotgun (WGS) entry which is preliminary data.</text>
</comment>
<dbReference type="AlphaFoldDB" id="W4Q9C5"/>
<dbReference type="InterPro" id="IPR046335">
    <property type="entry name" value="LacI/GalR-like_sensor"/>
</dbReference>
<dbReference type="STRING" id="1236970.JCM9140_4818"/>
<keyword evidence="1" id="KW-0678">Repressor</keyword>
<evidence type="ECO:0000256" key="4">
    <source>
        <dbReference type="ARBA" id="ARBA00023163"/>
    </source>
</evidence>
<proteinExistence type="predicted"/>
<dbReference type="PANTHER" id="PTHR30146">
    <property type="entry name" value="LACI-RELATED TRANSCRIPTIONAL REPRESSOR"/>
    <property type="match status" value="1"/>
</dbReference>
<dbReference type="GO" id="GO:0003700">
    <property type="term" value="F:DNA-binding transcription factor activity"/>
    <property type="evidence" value="ECO:0007669"/>
    <property type="project" value="TreeGrafter"/>
</dbReference>
<protein>
    <submittedName>
        <fullName evidence="6">Hexuronate utilization operon transcriptional repressor ExuR</fullName>
    </submittedName>
</protein>
<evidence type="ECO:0000313" key="7">
    <source>
        <dbReference type="Proteomes" id="UP000018890"/>
    </source>
</evidence>
<keyword evidence="2" id="KW-0805">Transcription regulation</keyword>
<feature type="domain" description="Transcriptional regulator LacI/GalR-like sensor" evidence="5">
    <location>
        <begin position="119"/>
        <end position="280"/>
    </location>
</feature>
<dbReference type="PANTHER" id="PTHR30146:SF148">
    <property type="entry name" value="HTH-TYPE TRANSCRIPTIONAL REPRESSOR PURR-RELATED"/>
    <property type="match status" value="1"/>
</dbReference>
<keyword evidence="4" id="KW-0804">Transcription</keyword>
<sequence length="280" mass="31198">MARSLKQKSTSTIGVIVANILHAFSTQVIRAIEDYCHESDFHIIVCNADDNPDKEKRYIEMLLAKQVDGLIVFPTGDNVELYEKMVKDQFPIVFVDRTVDNVNAPAIVLDNEKASSLAVAHLAKKGYERVGIITPSLKRGISARLGRINGFRQSMIEQNLPIIEDFIKSVEINEVQSTLEKMMTLPVPPQAILAGNDRVLMEILRYTKANSINIPNDLAIIGIDDVSFASIYSPALTVVSQPAFEMGKQAATLILSFIQKKEEKTLVYTFEPTLINRESC</sequence>
<dbReference type="CDD" id="cd19977">
    <property type="entry name" value="PBP1_EndR-like"/>
    <property type="match status" value="1"/>
</dbReference>
<dbReference type="SUPFAM" id="SSF53822">
    <property type="entry name" value="Periplasmic binding protein-like I"/>
    <property type="match status" value="1"/>
</dbReference>
<keyword evidence="7" id="KW-1185">Reference proteome</keyword>
<evidence type="ECO:0000256" key="2">
    <source>
        <dbReference type="ARBA" id="ARBA00023015"/>
    </source>
</evidence>
<dbReference type="Pfam" id="PF13377">
    <property type="entry name" value="Peripla_BP_3"/>
    <property type="match status" value="1"/>
</dbReference>
<dbReference type="EMBL" id="BAUT01000127">
    <property type="protein sequence ID" value="GAE28572.1"/>
    <property type="molecule type" value="Genomic_DNA"/>
</dbReference>
<dbReference type="InterPro" id="IPR028082">
    <property type="entry name" value="Peripla_BP_I"/>
</dbReference>
<dbReference type="GO" id="GO:0000976">
    <property type="term" value="F:transcription cis-regulatory region binding"/>
    <property type="evidence" value="ECO:0007669"/>
    <property type="project" value="TreeGrafter"/>
</dbReference>
<organism evidence="6 7">
    <name type="scientific">Halalkalibacter wakoensis JCM 9140</name>
    <dbReference type="NCBI Taxonomy" id="1236970"/>
    <lineage>
        <taxon>Bacteria</taxon>
        <taxon>Bacillati</taxon>
        <taxon>Bacillota</taxon>
        <taxon>Bacilli</taxon>
        <taxon>Bacillales</taxon>
        <taxon>Bacillaceae</taxon>
        <taxon>Halalkalibacter</taxon>
    </lineage>
</organism>
<reference evidence="6" key="1">
    <citation type="journal article" date="2014" name="Genome Announc.">
        <title>Draft Genome Sequences of Three Alkaliphilic Bacillus Strains, Bacillus wakoensis JCM 9140T, Bacillus akibai JCM 9157T, and Bacillus hemicellulosilyticus JCM 9152T.</title>
        <authorList>
            <person name="Yuki M."/>
            <person name="Oshima K."/>
            <person name="Suda W."/>
            <person name="Oshida Y."/>
            <person name="Kitamura K."/>
            <person name="Iida T."/>
            <person name="Hattori M."/>
            <person name="Ohkuma M."/>
        </authorList>
    </citation>
    <scope>NUCLEOTIDE SEQUENCE [LARGE SCALE GENOMIC DNA]</scope>
    <source>
        <strain evidence="6">JCM 9140</strain>
    </source>
</reference>
<gene>
    <name evidence="6" type="ORF">JCM9140_4818</name>
</gene>